<protein>
    <recommendedName>
        <fullName evidence="5 6">U-box domain-containing protein</fullName>
        <ecNumber evidence="5">2.3.2.27</ecNumber>
    </recommendedName>
    <alternativeName>
        <fullName evidence="5">RING-type E3 ubiquitin transferase PUB</fullName>
    </alternativeName>
</protein>
<dbReference type="InterPro" id="IPR011989">
    <property type="entry name" value="ARM-like"/>
</dbReference>
<evidence type="ECO:0000256" key="4">
    <source>
        <dbReference type="ARBA" id="ARBA00022786"/>
    </source>
</evidence>
<dbReference type="GO" id="GO:0061630">
    <property type="term" value="F:ubiquitin protein ligase activity"/>
    <property type="evidence" value="ECO:0007669"/>
    <property type="project" value="UniProtKB-UniRule"/>
</dbReference>
<comment type="catalytic activity">
    <reaction evidence="1 5">
        <text>S-ubiquitinyl-[E2 ubiquitin-conjugating enzyme]-L-cysteine + [acceptor protein]-L-lysine = [E2 ubiquitin-conjugating enzyme]-L-cysteine + N(6)-ubiquitinyl-[acceptor protein]-L-lysine.</text>
        <dbReference type="EC" id="2.3.2.27"/>
    </reaction>
</comment>
<accession>A0AAN8VAH3</accession>
<dbReference type="SUPFAM" id="SSF48371">
    <property type="entry name" value="ARM repeat"/>
    <property type="match status" value="1"/>
</dbReference>
<dbReference type="PANTHER" id="PTHR22849:SF128">
    <property type="entry name" value="U-BOX DOMAIN-CONTAINING PROTEIN"/>
    <property type="match status" value="1"/>
</dbReference>
<keyword evidence="8" id="KW-1185">Reference proteome</keyword>
<sequence length="390" mass="43330">MMRDPVTAVTGITYDRESIEKWLSTANSTVCPVTKQPLPRNSDLTPNHTLRRLIQAWCTGNASKGVDRIPTPKSPPNKSFFLGLIRDLDISEDLDLTKLKKLEDLAKESENNRKGMADAGAIKAISLFIIKLFKESKVSGVGEALNILNLIWAPSSETTALVNENKTIIEAVTWVFHCSIDNHVMVKSTAISVLKMIVGVANSSLLERLKPEFFGGIMRILKEKISPQATKSALRVLIEVCPWGMNRMKIVESDAVFHLIELELAGSPDKKTTELIFCLLAHLCSCADGRAKFLRHAGSIAMVSKRVLRVSPATDDQAVHILDLISKFSATNDVVLEMLRVGAVSKVCMVLQADCAPYLKKKAREILRLHKNVWNNSPCIQIYLLTRYPR</sequence>
<proteinExistence type="predicted"/>
<dbReference type="Pfam" id="PF04564">
    <property type="entry name" value="U-box"/>
    <property type="match status" value="1"/>
</dbReference>
<keyword evidence="4 5" id="KW-0833">Ubl conjugation pathway</keyword>
<evidence type="ECO:0000313" key="8">
    <source>
        <dbReference type="Proteomes" id="UP001370490"/>
    </source>
</evidence>
<evidence type="ECO:0000259" key="6">
    <source>
        <dbReference type="PROSITE" id="PS51698"/>
    </source>
</evidence>
<name>A0AAN8VAH3_9MAGN</name>
<feature type="domain" description="U-box" evidence="6">
    <location>
        <begin position="1"/>
        <end position="64"/>
    </location>
</feature>
<dbReference type="PANTHER" id="PTHR22849">
    <property type="entry name" value="WDSAM1 PROTEIN"/>
    <property type="match status" value="1"/>
</dbReference>
<dbReference type="InterPro" id="IPR003613">
    <property type="entry name" value="Ubox_domain"/>
</dbReference>
<dbReference type="EMBL" id="JBAMMX010000015">
    <property type="protein sequence ID" value="KAK6926511.1"/>
    <property type="molecule type" value="Genomic_DNA"/>
</dbReference>
<dbReference type="InterPro" id="IPR016024">
    <property type="entry name" value="ARM-type_fold"/>
</dbReference>
<dbReference type="InterPro" id="IPR045185">
    <property type="entry name" value="PUB22/23/24-like"/>
</dbReference>
<dbReference type="Proteomes" id="UP001370490">
    <property type="component" value="Unassembled WGS sequence"/>
</dbReference>
<dbReference type="InterPro" id="IPR058678">
    <property type="entry name" value="ARM_PUB"/>
</dbReference>
<evidence type="ECO:0000256" key="2">
    <source>
        <dbReference type="ARBA" id="ARBA00004906"/>
    </source>
</evidence>
<dbReference type="GO" id="GO:0016567">
    <property type="term" value="P:protein ubiquitination"/>
    <property type="evidence" value="ECO:0007669"/>
    <property type="project" value="UniProtKB-UniRule"/>
</dbReference>
<dbReference type="AlphaFoldDB" id="A0AAN8VAH3"/>
<gene>
    <name evidence="7" type="ORF">RJ641_008230</name>
</gene>
<dbReference type="SUPFAM" id="SSF57850">
    <property type="entry name" value="RING/U-box"/>
    <property type="match status" value="1"/>
</dbReference>
<keyword evidence="3 5" id="KW-0808">Transferase</keyword>
<dbReference type="Gene3D" id="3.30.40.10">
    <property type="entry name" value="Zinc/RING finger domain, C3HC4 (zinc finger)"/>
    <property type="match status" value="1"/>
</dbReference>
<organism evidence="7 8">
    <name type="scientific">Dillenia turbinata</name>
    <dbReference type="NCBI Taxonomy" id="194707"/>
    <lineage>
        <taxon>Eukaryota</taxon>
        <taxon>Viridiplantae</taxon>
        <taxon>Streptophyta</taxon>
        <taxon>Embryophyta</taxon>
        <taxon>Tracheophyta</taxon>
        <taxon>Spermatophyta</taxon>
        <taxon>Magnoliopsida</taxon>
        <taxon>eudicotyledons</taxon>
        <taxon>Gunneridae</taxon>
        <taxon>Pentapetalae</taxon>
        <taxon>Dilleniales</taxon>
        <taxon>Dilleniaceae</taxon>
        <taxon>Dillenia</taxon>
    </lineage>
</organism>
<dbReference type="Gene3D" id="1.25.10.10">
    <property type="entry name" value="Leucine-rich Repeat Variant"/>
    <property type="match status" value="1"/>
</dbReference>
<evidence type="ECO:0000256" key="3">
    <source>
        <dbReference type="ARBA" id="ARBA00022679"/>
    </source>
</evidence>
<evidence type="ECO:0000256" key="1">
    <source>
        <dbReference type="ARBA" id="ARBA00000900"/>
    </source>
</evidence>
<comment type="caution">
    <text evidence="7">The sequence shown here is derived from an EMBL/GenBank/DDBJ whole genome shotgun (WGS) entry which is preliminary data.</text>
</comment>
<dbReference type="EC" id="2.3.2.27" evidence="5"/>
<comment type="pathway">
    <text evidence="2 5">Protein modification; protein ubiquitination.</text>
</comment>
<reference evidence="7 8" key="1">
    <citation type="submission" date="2023-12" db="EMBL/GenBank/DDBJ databases">
        <title>A high-quality genome assembly for Dillenia turbinata (Dilleniales).</title>
        <authorList>
            <person name="Chanderbali A."/>
        </authorList>
    </citation>
    <scope>NUCLEOTIDE SEQUENCE [LARGE SCALE GENOMIC DNA]</scope>
    <source>
        <strain evidence="7">LSX21</strain>
        <tissue evidence="7">Leaf</tissue>
    </source>
</reference>
<evidence type="ECO:0000313" key="7">
    <source>
        <dbReference type="EMBL" id="KAK6926511.1"/>
    </source>
</evidence>
<dbReference type="InterPro" id="IPR013083">
    <property type="entry name" value="Znf_RING/FYVE/PHD"/>
</dbReference>
<comment type="function">
    <text evidence="5">Functions as an E3 ubiquitin ligase.</text>
</comment>
<evidence type="ECO:0000256" key="5">
    <source>
        <dbReference type="RuleBase" id="RU369093"/>
    </source>
</evidence>
<dbReference type="Pfam" id="PF25598">
    <property type="entry name" value="ARM_PUB"/>
    <property type="match status" value="1"/>
</dbReference>
<dbReference type="SMART" id="SM00504">
    <property type="entry name" value="Ubox"/>
    <property type="match status" value="1"/>
</dbReference>
<dbReference type="PROSITE" id="PS51698">
    <property type="entry name" value="U_BOX"/>
    <property type="match status" value="1"/>
</dbReference>